<dbReference type="EMBL" id="CP015922">
    <property type="protein sequence ID" value="ANI98910.1"/>
    <property type="molecule type" value="Genomic_DNA"/>
</dbReference>
<dbReference type="PANTHER" id="PTHR11228:SF7">
    <property type="entry name" value="PQQA PEPTIDE CYCLASE"/>
    <property type="match status" value="1"/>
</dbReference>
<evidence type="ECO:0000313" key="7">
    <source>
        <dbReference type="EMBL" id="ANI98910.1"/>
    </source>
</evidence>
<dbReference type="Pfam" id="PF04055">
    <property type="entry name" value="Radical_SAM"/>
    <property type="match status" value="1"/>
</dbReference>
<dbReference type="InterPro" id="IPR058240">
    <property type="entry name" value="rSAM_sf"/>
</dbReference>
<keyword evidence="3" id="KW-0479">Metal-binding</keyword>
<dbReference type="SUPFAM" id="SSF102114">
    <property type="entry name" value="Radical SAM enzymes"/>
    <property type="match status" value="1"/>
</dbReference>
<dbReference type="CDD" id="cd21109">
    <property type="entry name" value="SPASM"/>
    <property type="match status" value="1"/>
</dbReference>
<dbReference type="STRING" id="1743168.A8O14_01645"/>
<keyword evidence="4" id="KW-0408">Iron</keyword>
<evidence type="ECO:0000256" key="3">
    <source>
        <dbReference type="ARBA" id="ARBA00022723"/>
    </source>
</evidence>
<dbReference type="SFLD" id="SFLDG01067">
    <property type="entry name" value="SPASM/twitch_domain_containing"/>
    <property type="match status" value="1"/>
</dbReference>
<dbReference type="InterPro" id="IPR050377">
    <property type="entry name" value="Radical_SAM_PqqE_MftC-like"/>
</dbReference>
<feature type="domain" description="Radical SAM core" evidence="6">
    <location>
        <begin position="31"/>
        <end position="267"/>
    </location>
</feature>
<comment type="cofactor">
    <cofactor evidence="1">
        <name>[4Fe-4S] cluster</name>
        <dbReference type="ChEBI" id="CHEBI:49883"/>
    </cofactor>
</comment>
<organism evidence="7 8">
    <name type="scientific">Polynucleobacter wuianus</name>
    <dbReference type="NCBI Taxonomy" id="1743168"/>
    <lineage>
        <taxon>Bacteria</taxon>
        <taxon>Pseudomonadati</taxon>
        <taxon>Pseudomonadota</taxon>
        <taxon>Betaproteobacteria</taxon>
        <taxon>Burkholderiales</taxon>
        <taxon>Burkholderiaceae</taxon>
        <taxon>Polynucleobacter</taxon>
    </lineage>
</organism>
<evidence type="ECO:0000313" key="8">
    <source>
        <dbReference type="Proteomes" id="UP000078463"/>
    </source>
</evidence>
<sequence length="385" mass="42950">MTEHLKNTLNIKEKLKQKTVQDYIKGVDWTTTSDAPFIVEFDPTSNCNLACPDCISGTLLNQGQIERNRIKDLTNEMVEAGVRGVILIGGGEPMMHLDIGWVIQTLGDAGIKIGITTNGLYLKKHLDVTAKFADWVRVSMDAATDETFNRIRPSKTGKSLFESAISNMEAYAKVKKGKLGYSFMVFSEGNYGFKGIAINTDKVKSLSHIKTNAHEIYAGAKLARDIGCDYFEVKPMYDVNHFSVMQKQAVADIVEEQIDYAKTLETDTFKVIEALKLRATLRGESNLEPKAYKRCAVAHMRTLVTSSGVYVCPYFRGVEKKNIGDVNAMTFSEMWHGPQRAEVMKNLDPSRDCPMHCIRNESNIAIEDALANGFGAPINDYDLFI</sequence>
<dbReference type="Gene3D" id="3.20.20.70">
    <property type="entry name" value="Aldolase class I"/>
    <property type="match status" value="1"/>
</dbReference>
<proteinExistence type="predicted"/>
<accession>A0A191UDD6</accession>
<evidence type="ECO:0000259" key="6">
    <source>
        <dbReference type="PROSITE" id="PS51918"/>
    </source>
</evidence>
<dbReference type="Proteomes" id="UP000078463">
    <property type="component" value="Chromosome"/>
</dbReference>
<evidence type="ECO:0000256" key="4">
    <source>
        <dbReference type="ARBA" id="ARBA00023004"/>
    </source>
</evidence>
<dbReference type="GO" id="GO:0003824">
    <property type="term" value="F:catalytic activity"/>
    <property type="evidence" value="ECO:0007669"/>
    <property type="project" value="InterPro"/>
</dbReference>
<keyword evidence="8" id="KW-1185">Reference proteome</keyword>
<keyword evidence="2" id="KW-0949">S-adenosyl-L-methionine</keyword>
<dbReference type="RefSeq" id="WP_068947917.1">
    <property type="nucleotide sequence ID" value="NZ_CP015922.1"/>
</dbReference>
<dbReference type="PANTHER" id="PTHR11228">
    <property type="entry name" value="RADICAL SAM DOMAIN PROTEIN"/>
    <property type="match status" value="1"/>
</dbReference>
<evidence type="ECO:0000256" key="1">
    <source>
        <dbReference type="ARBA" id="ARBA00001966"/>
    </source>
</evidence>
<dbReference type="InterPro" id="IPR007197">
    <property type="entry name" value="rSAM"/>
</dbReference>
<dbReference type="GO" id="GO:0046872">
    <property type="term" value="F:metal ion binding"/>
    <property type="evidence" value="ECO:0007669"/>
    <property type="project" value="UniProtKB-KW"/>
</dbReference>
<gene>
    <name evidence="7" type="ORF">A8O14_01645</name>
</gene>
<name>A0A191UDD6_9BURK</name>
<evidence type="ECO:0000256" key="5">
    <source>
        <dbReference type="ARBA" id="ARBA00023014"/>
    </source>
</evidence>
<dbReference type="GO" id="GO:0051536">
    <property type="term" value="F:iron-sulfur cluster binding"/>
    <property type="evidence" value="ECO:0007669"/>
    <property type="project" value="UniProtKB-KW"/>
</dbReference>
<dbReference type="SFLD" id="SFLDS00029">
    <property type="entry name" value="Radical_SAM"/>
    <property type="match status" value="1"/>
</dbReference>
<evidence type="ECO:0000256" key="2">
    <source>
        <dbReference type="ARBA" id="ARBA00022691"/>
    </source>
</evidence>
<dbReference type="AlphaFoldDB" id="A0A191UDD6"/>
<dbReference type="OrthoDB" id="9782387at2"/>
<dbReference type="PROSITE" id="PS51918">
    <property type="entry name" value="RADICAL_SAM"/>
    <property type="match status" value="1"/>
</dbReference>
<keyword evidence="5" id="KW-0411">Iron-sulfur</keyword>
<protein>
    <recommendedName>
        <fullName evidence="6">Radical SAM core domain-containing protein</fullName>
    </recommendedName>
</protein>
<reference evidence="8" key="1">
    <citation type="submission" date="2016-05" db="EMBL/GenBank/DDBJ databases">
        <title>Polynucleobacter sp. QLW-P1FAT50C-4 genome.</title>
        <authorList>
            <person name="Hahn M.W."/>
        </authorList>
    </citation>
    <scope>NUCLEOTIDE SEQUENCE [LARGE SCALE GENOMIC DNA]</scope>
    <source>
        <strain evidence="8">QLW-P1FAT50C-4</strain>
    </source>
</reference>
<dbReference type="CDD" id="cd01335">
    <property type="entry name" value="Radical_SAM"/>
    <property type="match status" value="1"/>
</dbReference>
<dbReference type="InterPro" id="IPR013785">
    <property type="entry name" value="Aldolase_TIM"/>
</dbReference>
<dbReference type="KEGG" id="pwu:A8O14_01645"/>